<proteinExistence type="predicted"/>
<dbReference type="KEGG" id="nct:NMSP_0965"/>
<evidence type="ECO:0000256" key="1">
    <source>
        <dbReference type="SAM" id="Phobius"/>
    </source>
</evidence>
<dbReference type="Proteomes" id="UP000249949">
    <property type="component" value="Chromosome"/>
</dbReference>
<accession>A0A2Z2HKV1</accession>
<feature type="transmembrane region" description="Helical" evidence="1">
    <location>
        <begin position="12"/>
        <end position="30"/>
    </location>
</feature>
<protein>
    <submittedName>
        <fullName evidence="2">Uncharacterized protein</fullName>
    </submittedName>
</protein>
<keyword evidence="1" id="KW-1133">Transmembrane helix</keyword>
<dbReference type="OrthoDB" id="377028at2157"/>
<organism evidence="2 3">
    <name type="scientific">Candidatus Nitrosomarinus catalinensis</name>
    <dbReference type="NCBI Taxonomy" id="1898749"/>
    <lineage>
        <taxon>Archaea</taxon>
        <taxon>Nitrososphaerota</taxon>
        <taxon>Nitrososphaeria</taxon>
        <taxon>Nitrosopumilales</taxon>
        <taxon>Nitrosopumilaceae</taxon>
        <taxon>Candidatus Nitrosomarinus</taxon>
    </lineage>
</organism>
<dbReference type="GeneID" id="32901424"/>
<gene>
    <name evidence="2" type="ORF">NMSP_0965</name>
</gene>
<dbReference type="EMBL" id="CP021324">
    <property type="protein sequence ID" value="ARS64584.1"/>
    <property type="molecule type" value="Genomic_DNA"/>
</dbReference>
<evidence type="ECO:0000313" key="3">
    <source>
        <dbReference type="Proteomes" id="UP000249949"/>
    </source>
</evidence>
<evidence type="ECO:0000313" key="2">
    <source>
        <dbReference type="EMBL" id="ARS64584.1"/>
    </source>
</evidence>
<keyword evidence="1" id="KW-0472">Membrane</keyword>
<feature type="transmembrane region" description="Helical" evidence="1">
    <location>
        <begin position="42"/>
        <end position="60"/>
    </location>
</feature>
<sequence length="71" mass="7975">MPIPCKLPILKNISYLSGAMFTFSIFIPMFSETPTESNTSTLTILSITGMVISFGIAMRIRKKLAKKSRRF</sequence>
<dbReference type="RefSeq" id="WP_086907663.1">
    <property type="nucleotide sequence ID" value="NZ_CP021324.1"/>
</dbReference>
<keyword evidence="1" id="KW-0812">Transmembrane</keyword>
<dbReference type="AlphaFoldDB" id="A0A2Z2HKV1"/>
<reference evidence="2 3" key="1">
    <citation type="journal article" date="2017" name="Environ. Microbiol.">
        <title>Genome and epigenome of a novel marine Thaumarchaeota strain suggest viral infection, phosphorothioation DNA modification and multiple restriction systems.</title>
        <authorList>
            <person name="Ahlgren N.A."/>
            <person name="Chen Y."/>
            <person name="Needham D.M."/>
            <person name="Parada A.E."/>
            <person name="Sachdeva R."/>
            <person name="Trinh V."/>
            <person name="Chen T."/>
            <person name="Fuhrman J.A."/>
        </authorList>
    </citation>
    <scope>NUCLEOTIDE SEQUENCE [LARGE SCALE GENOMIC DNA]</scope>
    <source>
        <strain evidence="2 3">SPOT01</strain>
    </source>
</reference>
<keyword evidence="3" id="KW-1185">Reference proteome</keyword>
<name>A0A2Z2HKV1_9ARCH</name>